<dbReference type="EMBL" id="KV423947">
    <property type="protein sequence ID" value="KZT58755.1"/>
    <property type="molecule type" value="Genomic_DNA"/>
</dbReference>
<keyword evidence="3" id="KW-1185">Reference proteome</keyword>
<accession>A0A165H1K4</accession>
<dbReference type="Proteomes" id="UP000076842">
    <property type="component" value="Unassembled WGS sequence"/>
</dbReference>
<organism evidence="2 3">
    <name type="scientific">Calocera cornea HHB12733</name>
    <dbReference type="NCBI Taxonomy" id="1353952"/>
    <lineage>
        <taxon>Eukaryota</taxon>
        <taxon>Fungi</taxon>
        <taxon>Dikarya</taxon>
        <taxon>Basidiomycota</taxon>
        <taxon>Agaricomycotina</taxon>
        <taxon>Dacrymycetes</taxon>
        <taxon>Dacrymycetales</taxon>
        <taxon>Dacrymycetaceae</taxon>
        <taxon>Calocera</taxon>
    </lineage>
</organism>
<feature type="signal peptide" evidence="1">
    <location>
        <begin position="1"/>
        <end position="21"/>
    </location>
</feature>
<evidence type="ECO:0000256" key="1">
    <source>
        <dbReference type="SAM" id="SignalP"/>
    </source>
</evidence>
<protein>
    <submittedName>
        <fullName evidence="2">Uncharacterized protein</fullName>
    </submittedName>
</protein>
<gene>
    <name evidence="2" type="ORF">CALCODRAFT_554571</name>
</gene>
<dbReference type="AlphaFoldDB" id="A0A165H1K4"/>
<name>A0A165H1K4_9BASI</name>
<feature type="chain" id="PRO_5007858432" evidence="1">
    <location>
        <begin position="22"/>
        <end position="195"/>
    </location>
</feature>
<evidence type="ECO:0000313" key="3">
    <source>
        <dbReference type="Proteomes" id="UP000076842"/>
    </source>
</evidence>
<proteinExistence type="predicted"/>
<dbReference type="InParanoid" id="A0A165H1K4"/>
<reference evidence="2 3" key="1">
    <citation type="journal article" date="2016" name="Mol. Biol. Evol.">
        <title>Comparative Genomics of Early-Diverging Mushroom-Forming Fungi Provides Insights into the Origins of Lignocellulose Decay Capabilities.</title>
        <authorList>
            <person name="Nagy L.G."/>
            <person name="Riley R."/>
            <person name="Tritt A."/>
            <person name="Adam C."/>
            <person name="Daum C."/>
            <person name="Floudas D."/>
            <person name="Sun H."/>
            <person name="Yadav J.S."/>
            <person name="Pangilinan J."/>
            <person name="Larsson K.H."/>
            <person name="Matsuura K."/>
            <person name="Barry K."/>
            <person name="Labutti K."/>
            <person name="Kuo R."/>
            <person name="Ohm R.A."/>
            <person name="Bhattacharya S.S."/>
            <person name="Shirouzu T."/>
            <person name="Yoshinaga Y."/>
            <person name="Martin F.M."/>
            <person name="Grigoriev I.V."/>
            <person name="Hibbett D.S."/>
        </authorList>
    </citation>
    <scope>NUCLEOTIDE SEQUENCE [LARGE SCALE GENOMIC DNA]</scope>
    <source>
        <strain evidence="2 3">HHB12733</strain>
    </source>
</reference>
<keyword evidence="1" id="KW-0732">Signal</keyword>
<sequence length="195" mass="20880">MLSSALITLAVAMVSMTMVSAAPARRQTTITERIGWMSNDYLGGVLTKQTTGDASAGVLIGVSPTPSAGLGRANIFELSSYVDDSGETLYILAEGDTGNFLGVYETSASDDYAPGYGVLQTVSSQEDATYFTILPGADDGSWYIQPYGDANVQLSWYAYDDPTAAWIPVIEDATYNGSPSESWTWHTDETITYSD</sequence>
<evidence type="ECO:0000313" key="2">
    <source>
        <dbReference type="EMBL" id="KZT58755.1"/>
    </source>
</evidence>